<dbReference type="InterPro" id="IPR029057">
    <property type="entry name" value="PRTase-like"/>
</dbReference>
<evidence type="ECO:0000256" key="1">
    <source>
        <dbReference type="ARBA" id="ARBA00008007"/>
    </source>
</evidence>
<protein>
    <submittedName>
        <fullName evidence="2">ComF family protein</fullName>
    </submittedName>
</protein>
<dbReference type="PANTHER" id="PTHR47505:SF1">
    <property type="entry name" value="DNA UTILIZATION PROTEIN YHGH"/>
    <property type="match status" value="1"/>
</dbReference>
<gene>
    <name evidence="2" type="ORF">GC098_00910</name>
</gene>
<name>A0ABX1XNA0_9BACL</name>
<comment type="similarity">
    <text evidence="1">Belongs to the ComF/GntX family.</text>
</comment>
<evidence type="ECO:0000313" key="2">
    <source>
        <dbReference type="EMBL" id="NOU70008.1"/>
    </source>
</evidence>
<evidence type="ECO:0000313" key="3">
    <source>
        <dbReference type="Proteomes" id="UP000616779"/>
    </source>
</evidence>
<reference evidence="2 3" key="1">
    <citation type="submission" date="2019-10" db="EMBL/GenBank/DDBJ databases">
        <title>Description of Paenibacillus terrestris sp. nov.</title>
        <authorList>
            <person name="Carlier A."/>
            <person name="Qi S."/>
        </authorList>
    </citation>
    <scope>NUCLEOTIDE SEQUENCE [LARGE SCALE GENOMIC DNA]</scope>
    <source>
        <strain evidence="2 3">LMG 31458</strain>
    </source>
</reference>
<keyword evidence="3" id="KW-1185">Reference proteome</keyword>
<proteinExistence type="inferred from homology"/>
<dbReference type="SUPFAM" id="SSF53271">
    <property type="entry name" value="PRTase-like"/>
    <property type="match status" value="1"/>
</dbReference>
<dbReference type="EMBL" id="WHOA01000005">
    <property type="protein sequence ID" value="NOU70008.1"/>
    <property type="molecule type" value="Genomic_DNA"/>
</dbReference>
<dbReference type="Proteomes" id="UP000616779">
    <property type="component" value="Unassembled WGS sequence"/>
</dbReference>
<dbReference type="InterPro" id="IPR000836">
    <property type="entry name" value="PRTase_dom"/>
</dbReference>
<dbReference type="RefSeq" id="WP_171640097.1">
    <property type="nucleotide sequence ID" value="NZ_WHOA01000005.1"/>
</dbReference>
<dbReference type="Gene3D" id="3.40.50.2020">
    <property type="match status" value="1"/>
</dbReference>
<dbReference type="PANTHER" id="PTHR47505">
    <property type="entry name" value="DNA UTILIZATION PROTEIN YHGH"/>
    <property type="match status" value="1"/>
</dbReference>
<organism evidence="2 3">
    <name type="scientific">Paenibacillus phytorum</name>
    <dbReference type="NCBI Taxonomy" id="2654977"/>
    <lineage>
        <taxon>Bacteria</taxon>
        <taxon>Bacillati</taxon>
        <taxon>Bacillota</taxon>
        <taxon>Bacilli</taxon>
        <taxon>Bacillales</taxon>
        <taxon>Paenibacillaceae</taxon>
        <taxon>Paenibacillus</taxon>
    </lineage>
</organism>
<dbReference type="InterPro" id="IPR051910">
    <property type="entry name" value="ComF/GntX_DNA_util-trans"/>
</dbReference>
<sequence>MSYQQLDIRILMKKVMGSVASLLSPLKKECLLCKQNSSLHVDELGLCHSCYIRIPWIREALCPTCGRGEFCSDCQRRPYSYFIRSRSAVRYDETMKELLARYKYRGDERLKTVLGQMLVHSYHLLNKDRDTFPVESDSVKELITFVPVSERRMLERGFNQAEQMAKELGQRIGIPVIPLLKRSKHTDKQSFKKRSERLDDLEHVFEVNESIHDNLGKSPNASYVVYIVDDVYTTGSTMNQCAKALREHISAQVFGLTWAR</sequence>
<accession>A0ABX1XNA0</accession>
<comment type="caution">
    <text evidence="2">The sequence shown here is derived from an EMBL/GenBank/DDBJ whole genome shotgun (WGS) entry which is preliminary data.</text>
</comment>
<dbReference type="CDD" id="cd06223">
    <property type="entry name" value="PRTases_typeI"/>
    <property type="match status" value="1"/>
</dbReference>